<evidence type="ECO:0000313" key="3">
    <source>
        <dbReference type="Proteomes" id="UP000524451"/>
    </source>
</evidence>
<keyword evidence="3" id="KW-1185">Reference proteome</keyword>
<dbReference type="InterPro" id="IPR013783">
    <property type="entry name" value="Ig-like_fold"/>
</dbReference>
<sequence>SWSDCGLFLLSAAVSVTGATTLEQPRELTVRERDAVTFECNMKGDDMRRFLMYWYRQGPQGTLEWICRGSYAYGESFRDRFRGSLYASKNRFTL</sequence>
<dbReference type="AlphaFoldDB" id="A0A7L3QEL2"/>
<proteinExistence type="predicted"/>
<evidence type="ECO:0000313" key="2">
    <source>
        <dbReference type="EMBL" id="NXV01720.1"/>
    </source>
</evidence>
<keyword evidence="1" id="KW-0732">Signal</keyword>
<evidence type="ECO:0000256" key="1">
    <source>
        <dbReference type="SAM" id="SignalP"/>
    </source>
</evidence>
<comment type="caution">
    <text evidence="2">The sequence shown here is derived from an EMBL/GenBank/DDBJ whole genome shotgun (WGS) entry which is preliminary data.</text>
</comment>
<reference evidence="2 3" key="1">
    <citation type="submission" date="2019-09" db="EMBL/GenBank/DDBJ databases">
        <title>Bird 10,000 Genomes (B10K) Project - Family phase.</title>
        <authorList>
            <person name="Zhang G."/>
        </authorList>
    </citation>
    <scope>NUCLEOTIDE SEQUENCE [LARGE SCALE GENOMIC DNA]</scope>
    <source>
        <strain evidence="2">OUT-0056</strain>
        <tissue evidence="2">Blood</tissue>
    </source>
</reference>
<dbReference type="Proteomes" id="UP000524451">
    <property type="component" value="Unassembled WGS sequence"/>
</dbReference>
<organism evidence="2 3">
    <name type="scientific">Cettia cetti</name>
    <dbReference type="NCBI Taxonomy" id="68486"/>
    <lineage>
        <taxon>Eukaryota</taxon>
        <taxon>Metazoa</taxon>
        <taxon>Chordata</taxon>
        <taxon>Craniata</taxon>
        <taxon>Vertebrata</taxon>
        <taxon>Euteleostomi</taxon>
        <taxon>Archelosauria</taxon>
        <taxon>Archosauria</taxon>
        <taxon>Dinosauria</taxon>
        <taxon>Saurischia</taxon>
        <taxon>Theropoda</taxon>
        <taxon>Coelurosauria</taxon>
        <taxon>Aves</taxon>
        <taxon>Neognathae</taxon>
        <taxon>Neoaves</taxon>
        <taxon>Telluraves</taxon>
        <taxon>Australaves</taxon>
        <taxon>Passeriformes</taxon>
        <taxon>Sylvioidea</taxon>
        <taxon>Sylviidae</taxon>
        <taxon>Acrocephalinae</taxon>
        <taxon>Cettia</taxon>
    </lineage>
</organism>
<dbReference type="InterPro" id="IPR036179">
    <property type="entry name" value="Ig-like_dom_sf"/>
</dbReference>
<dbReference type="SUPFAM" id="SSF48726">
    <property type="entry name" value="Immunoglobulin"/>
    <property type="match status" value="1"/>
</dbReference>
<feature type="non-terminal residue" evidence="2">
    <location>
        <position position="94"/>
    </location>
</feature>
<gene>
    <name evidence="2" type="primary">Hvm11</name>
    <name evidence="2" type="ORF">CETCET_R15984</name>
</gene>
<protein>
    <submittedName>
        <fullName evidence="2">HVM11 protein</fullName>
    </submittedName>
</protein>
<feature type="non-terminal residue" evidence="2">
    <location>
        <position position="1"/>
    </location>
</feature>
<accession>A0A7L3QEL2</accession>
<name>A0A7L3QEL2_9SYLV</name>
<dbReference type="EMBL" id="VZUI01041936">
    <property type="protein sequence ID" value="NXV01720.1"/>
    <property type="molecule type" value="Genomic_DNA"/>
</dbReference>
<feature type="chain" id="PRO_5029553201" evidence="1">
    <location>
        <begin position="19"/>
        <end position="94"/>
    </location>
</feature>
<feature type="signal peptide" evidence="1">
    <location>
        <begin position="1"/>
        <end position="18"/>
    </location>
</feature>
<dbReference type="Gene3D" id="2.60.40.10">
    <property type="entry name" value="Immunoglobulins"/>
    <property type="match status" value="1"/>
</dbReference>